<dbReference type="Gene3D" id="3.10.20.70">
    <property type="entry name" value="Glutamine synthetase, N-terminal domain"/>
    <property type="match status" value="1"/>
</dbReference>
<dbReference type="InterPro" id="IPR004809">
    <property type="entry name" value="Gln_synth_I"/>
</dbReference>
<feature type="domain" description="GS catalytic" evidence="16">
    <location>
        <begin position="101"/>
        <end position="459"/>
    </location>
</feature>
<feature type="binding site" evidence="9">
    <location>
        <position position="208"/>
    </location>
    <ligand>
        <name>Mg(2+)</name>
        <dbReference type="ChEBI" id="CHEBI:18420"/>
        <label>1</label>
    </ligand>
</feature>
<feature type="binding site" evidence="7">
    <location>
        <position position="329"/>
    </location>
    <ligand>
        <name>L-glutamate</name>
        <dbReference type="ChEBI" id="CHEBI:29985"/>
    </ligand>
</feature>
<comment type="similarity">
    <text evidence="2 11 12">Belongs to the glutamine synthetase family.</text>
</comment>
<keyword evidence="10" id="KW-0597">Phosphoprotein</keyword>
<dbReference type="PROSITE" id="PS51987">
    <property type="entry name" value="GS_CATALYTIC"/>
    <property type="match status" value="1"/>
</dbReference>
<feature type="binding site" evidence="7">
    <location>
        <begin position="252"/>
        <end position="253"/>
    </location>
    <ligand>
        <name>L-glutamate</name>
        <dbReference type="ChEBI" id="CHEBI:29985"/>
    </ligand>
</feature>
<dbReference type="GO" id="GO:0006542">
    <property type="term" value="P:glutamine biosynthetic process"/>
    <property type="evidence" value="ECO:0007669"/>
    <property type="project" value="InterPro"/>
</dbReference>
<evidence type="ECO:0000256" key="4">
    <source>
        <dbReference type="ARBA" id="ARBA00022598"/>
    </source>
</evidence>
<reference evidence="17" key="1">
    <citation type="journal article" date="2020" name="mSystems">
        <title>Genome- and Community-Level Interaction Insights into Carbon Utilization and Element Cycling Functions of Hydrothermarchaeota in Hydrothermal Sediment.</title>
        <authorList>
            <person name="Zhou Z."/>
            <person name="Liu Y."/>
            <person name="Xu W."/>
            <person name="Pan J."/>
            <person name="Luo Z.H."/>
            <person name="Li M."/>
        </authorList>
    </citation>
    <scope>NUCLEOTIDE SEQUENCE [LARGE SCALE GENOMIC DNA]</scope>
    <source>
        <strain evidence="17">SpSt-732</strain>
    </source>
</reference>
<dbReference type="GO" id="GO:0005737">
    <property type="term" value="C:cytoplasm"/>
    <property type="evidence" value="ECO:0007669"/>
    <property type="project" value="UniProtKB-SubCell"/>
</dbReference>
<evidence type="ECO:0000256" key="3">
    <source>
        <dbReference type="ARBA" id="ARBA00022490"/>
    </source>
</evidence>
<feature type="binding site" evidence="8">
    <location>
        <position position="195"/>
    </location>
    <ligand>
        <name>ATP</name>
        <dbReference type="ChEBI" id="CHEBI:30616"/>
    </ligand>
</feature>
<feature type="binding site" evidence="8">
    <location>
        <position position="329"/>
    </location>
    <ligand>
        <name>ATP</name>
        <dbReference type="ChEBI" id="CHEBI:30616"/>
    </ligand>
</feature>
<feature type="binding site" evidence="8">
    <location>
        <begin position="259"/>
        <end position="261"/>
    </location>
    <ligand>
        <name>ATP</name>
        <dbReference type="ChEBI" id="CHEBI:30616"/>
    </ligand>
</feature>
<evidence type="ECO:0000256" key="1">
    <source>
        <dbReference type="ARBA" id="ARBA00004496"/>
    </source>
</evidence>
<feature type="binding site" evidence="7">
    <location>
        <position position="317"/>
    </location>
    <ligand>
        <name>L-glutamate</name>
        <dbReference type="ChEBI" id="CHEBI:29985"/>
    </ligand>
</feature>
<dbReference type="SUPFAM" id="SSF54368">
    <property type="entry name" value="Glutamine synthetase, N-terminal domain"/>
    <property type="match status" value="1"/>
</dbReference>
<accession>A0A7C4BC36</accession>
<evidence type="ECO:0000256" key="10">
    <source>
        <dbReference type="PIRSR" id="PIRSR604809-50"/>
    </source>
</evidence>
<evidence type="ECO:0000256" key="7">
    <source>
        <dbReference type="PIRSR" id="PIRSR604809-1"/>
    </source>
</evidence>
<dbReference type="NCBIfam" id="TIGR00653">
    <property type="entry name" value="GlnA"/>
    <property type="match status" value="1"/>
</dbReference>
<dbReference type="PROSITE" id="PS51986">
    <property type="entry name" value="GS_BETA_GRASP"/>
    <property type="match status" value="1"/>
</dbReference>
<dbReference type="EC" id="6.3.1.2" evidence="14"/>
<dbReference type="InterPro" id="IPR027302">
    <property type="entry name" value="Gln_synth_N_conserv_site"/>
</dbReference>
<evidence type="ECO:0000256" key="13">
    <source>
        <dbReference type="RuleBase" id="RU000385"/>
    </source>
</evidence>
<gene>
    <name evidence="17" type="primary">glnA</name>
    <name evidence="17" type="ORF">ENV14_05135</name>
</gene>
<keyword evidence="4 14" id="KW-0436">Ligase</keyword>
<organism evidence="17">
    <name type="scientific">Ignisphaera aggregans</name>
    <dbReference type="NCBI Taxonomy" id="334771"/>
    <lineage>
        <taxon>Archaea</taxon>
        <taxon>Thermoproteota</taxon>
        <taxon>Thermoprotei</taxon>
        <taxon>Desulfurococcales</taxon>
        <taxon>Desulfurococcaceae</taxon>
        <taxon>Ignisphaera</taxon>
    </lineage>
</organism>
<dbReference type="GO" id="GO:0016020">
    <property type="term" value="C:membrane"/>
    <property type="evidence" value="ECO:0007669"/>
    <property type="project" value="TreeGrafter"/>
</dbReference>
<evidence type="ECO:0000256" key="8">
    <source>
        <dbReference type="PIRSR" id="PIRSR604809-2"/>
    </source>
</evidence>
<dbReference type="Pfam" id="PF03951">
    <property type="entry name" value="Gln-synt_N"/>
    <property type="match status" value="1"/>
</dbReference>
<dbReference type="AlphaFoldDB" id="A0A7C4BC36"/>
<dbReference type="PROSITE" id="PS00181">
    <property type="entry name" value="GLNA_ATP"/>
    <property type="match status" value="1"/>
</dbReference>
<dbReference type="PANTHER" id="PTHR43407">
    <property type="entry name" value="GLUTAMINE SYNTHETASE"/>
    <property type="match status" value="1"/>
</dbReference>
<feature type="binding site" evidence="7">
    <location>
        <position position="350"/>
    </location>
    <ligand>
        <name>L-glutamate</name>
        <dbReference type="ChEBI" id="CHEBI:29985"/>
    </ligand>
</feature>
<dbReference type="Gene3D" id="3.30.590.10">
    <property type="entry name" value="Glutamine synthetase/guanido kinase, catalytic domain"/>
    <property type="match status" value="1"/>
</dbReference>
<dbReference type="InterPro" id="IPR036651">
    <property type="entry name" value="Gln_synt_N_sf"/>
</dbReference>
<evidence type="ECO:0000256" key="2">
    <source>
        <dbReference type="ARBA" id="ARBA00009897"/>
    </source>
</evidence>
<evidence type="ECO:0000256" key="11">
    <source>
        <dbReference type="PROSITE-ProRule" id="PRU01330"/>
    </source>
</evidence>
<dbReference type="SMART" id="SM01230">
    <property type="entry name" value="Gln-synt_C"/>
    <property type="match status" value="1"/>
</dbReference>
<comment type="cofactor">
    <cofactor evidence="9">
        <name>Mg(2+)</name>
        <dbReference type="ChEBI" id="CHEBI:18420"/>
    </cofactor>
    <text evidence="9">Binds 2 Mg(2+) ions per subunit.</text>
</comment>
<dbReference type="GO" id="GO:0005524">
    <property type="term" value="F:ATP binding"/>
    <property type="evidence" value="ECO:0007669"/>
    <property type="project" value="UniProtKB-KW"/>
</dbReference>
<comment type="catalytic activity">
    <reaction evidence="14">
        <text>L-glutamate + NH4(+) + ATP = L-glutamine + ADP + phosphate + H(+)</text>
        <dbReference type="Rhea" id="RHEA:16169"/>
        <dbReference type="ChEBI" id="CHEBI:15378"/>
        <dbReference type="ChEBI" id="CHEBI:28938"/>
        <dbReference type="ChEBI" id="CHEBI:29985"/>
        <dbReference type="ChEBI" id="CHEBI:30616"/>
        <dbReference type="ChEBI" id="CHEBI:43474"/>
        <dbReference type="ChEBI" id="CHEBI:58359"/>
        <dbReference type="ChEBI" id="CHEBI:456216"/>
        <dbReference type="EC" id="6.3.1.2"/>
    </reaction>
</comment>
<dbReference type="GO" id="GO:0046872">
    <property type="term" value="F:metal ion binding"/>
    <property type="evidence" value="ECO:0007669"/>
    <property type="project" value="UniProtKB-KW"/>
</dbReference>
<evidence type="ECO:0000256" key="6">
    <source>
        <dbReference type="ARBA" id="ARBA00022840"/>
    </source>
</evidence>
<name>A0A7C4BC36_9CREN</name>
<dbReference type="PANTHER" id="PTHR43407:SF1">
    <property type="entry name" value="LENGSIN"/>
    <property type="match status" value="1"/>
</dbReference>
<dbReference type="InterPro" id="IPR014746">
    <property type="entry name" value="Gln_synth/guanido_kin_cat_dom"/>
</dbReference>
<feature type="modified residue" description="O-AMP-tyrosine" evidence="10">
    <location>
        <position position="388"/>
    </location>
</feature>
<keyword evidence="9" id="KW-0460">Magnesium</keyword>
<dbReference type="InterPro" id="IPR027303">
    <property type="entry name" value="Gln_synth_gly_rich_site"/>
</dbReference>
<comment type="subcellular location">
    <subcellularLocation>
        <location evidence="1 13">Cytoplasm</location>
    </subcellularLocation>
</comment>
<evidence type="ECO:0000256" key="12">
    <source>
        <dbReference type="RuleBase" id="RU000384"/>
    </source>
</evidence>
<feature type="binding site" evidence="9">
    <location>
        <position position="257"/>
    </location>
    <ligand>
        <name>Mg(2+)</name>
        <dbReference type="ChEBI" id="CHEBI:18420"/>
        <label>1</label>
    </ligand>
</feature>
<keyword evidence="9" id="KW-0479">Metal-binding</keyword>
<evidence type="ECO:0000256" key="9">
    <source>
        <dbReference type="PIRSR" id="PIRSR604809-3"/>
    </source>
</evidence>
<feature type="binding site" evidence="8">
    <location>
        <position position="343"/>
    </location>
    <ligand>
        <name>ATP</name>
        <dbReference type="ChEBI" id="CHEBI:30616"/>
    </ligand>
</feature>
<keyword evidence="6 8" id="KW-0067">ATP-binding</keyword>
<dbReference type="SUPFAM" id="SSF55931">
    <property type="entry name" value="Glutamine synthetase/guanido kinase"/>
    <property type="match status" value="1"/>
</dbReference>
<keyword evidence="3 13" id="KW-0963">Cytoplasm</keyword>
<evidence type="ECO:0000259" key="15">
    <source>
        <dbReference type="PROSITE" id="PS51986"/>
    </source>
</evidence>
<dbReference type="Pfam" id="PF00120">
    <property type="entry name" value="Gln-synt_C"/>
    <property type="match status" value="1"/>
</dbReference>
<evidence type="ECO:0000313" key="17">
    <source>
        <dbReference type="EMBL" id="HGI87761.1"/>
    </source>
</evidence>
<evidence type="ECO:0000256" key="5">
    <source>
        <dbReference type="ARBA" id="ARBA00022741"/>
    </source>
</evidence>
<evidence type="ECO:0000256" key="14">
    <source>
        <dbReference type="RuleBase" id="RU004356"/>
    </source>
</evidence>
<keyword evidence="5 8" id="KW-0547">Nucleotide-binding</keyword>
<sequence length="459" mass="52004">MDLNRVIDEVKKLKWVEFQFTDLFGYLRTILVSADQISFDVFSNGMGKLDGSSVKGFTGIEESDLNLKPDPSTFALVPWEEGLGRFLCDVYTADGRFAKDPRFVSQSLDEVLGEDGLRLFVSAELEFFIFNKIGAYVDGWKQSFEVISDESSWVGVAPFNRARDGYYVPYPKDRFTHLKMEIGDVLKKYFGLQVEVVHHEVTAASQHEINFRGGATTFTADAIQTVKYVTKALAYKQGVIATFMPKPIYGDNGSGMHVHVSIWRGDENLFYDPNDSYAGLSQFARYFIGGLIEHGRALSAIVSPTVNSYKRLVAGYEAPVYLVWSKANRSAAIRVPTYSNSYKSKRIEYRPPDPSANPYLALSAIVLAGLDGVRKRMDPGDPVNENVYRIPPQKRRELGIKELPRSLEEALDELEVDNEWLRPIFPKELIETYIELKREEARKVNSYPTPAEIMMYHDV</sequence>
<protein>
    <recommendedName>
        <fullName evidence="14">Glutamine synthetase</fullName>
        <ecNumber evidence="14">6.3.1.2</ecNumber>
    </recommendedName>
</protein>
<dbReference type="PROSITE" id="PS00180">
    <property type="entry name" value="GLNA_1"/>
    <property type="match status" value="1"/>
</dbReference>
<dbReference type="InterPro" id="IPR008147">
    <property type="entry name" value="Gln_synt_N"/>
</dbReference>
<dbReference type="InterPro" id="IPR008146">
    <property type="entry name" value="Gln_synth_cat_dom"/>
</dbReference>
<feature type="binding site" evidence="7">
    <location>
        <position position="311"/>
    </location>
    <ligand>
        <name>L-glutamate</name>
        <dbReference type="ChEBI" id="CHEBI:29985"/>
    </ligand>
</feature>
<feature type="binding site" evidence="9">
    <location>
        <position position="348"/>
    </location>
    <ligand>
        <name>Mg(2+)</name>
        <dbReference type="ChEBI" id="CHEBI:18420"/>
        <label>1</label>
    </ligand>
</feature>
<comment type="caution">
    <text evidence="17">The sequence shown here is derived from an EMBL/GenBank/DDBJ whole genome shotgun (WGS) entry which is preliminary data.</text>
</comment>
<dbReference type="EMBL" id="DTFF01000044">
    <property type="protein sequence ID" value="HGI87761.1"/>
    <property type="molecule type" value="Genomic_DNA"/>
</dbReference>
<dbReference type="GO" id="GO:0004356">
    <property type="term" value="F:glutamine synthetase activity"/>
    <property type="evidence" value="ECO:0007669"/>
    <property type="project" value="UniProtKB-EC"/>
</dbReference>
<feature type="binding site" evidence="9">
    <location>
        <position position="124"/>
    </location>
    <ligand>
        <name>Mg(2+)</name>
        <dbReference type="ChEBI" id="CHEBI:18420"/>
        <label>1</label>
    </ligand>
</feature>
<feature type="domain" description="GS beta-grasp" evidence="15">
    <location>
        <begin position="11"/>
        <end position="95"/>
    </location>
</feature>
<dbReference type="GO" id="GO:0019740">
    <property type="term" value="P:nitrogen utilization"/>
    <property type="evidence" value="ECO:0007669"/>
    <property type="project" value="TreeGrafter"/>
</dbReference>
<proteinExistence type="inferred from homology"/>
<feature type="binding site" evidence="9">
    <location>
        <position position="200"/>
    </location>
    <ligand>
        <name>Mg(2+)</name>
        <dbReference type="ChEBI" id="CHEBI:18420"/>
        <label>1</label>
    </ligand>
</feature>
<evidence type="ECO:0000259" key="16">
    <source>
        <dbReference type="PROSITE" id="PS51987"/>
    </source>
</evidence>
<feature type="binding site" evidence="9">
    <location>
        <position position="126"/>
    </location>
    <ligand>
        <name>Mg(2+)</name>
        <dbReference type="ChEBI" id="CHEBI:18420"/>
        <label>1</label>
    </ligand>
</feature>